<dbReference type="OrthoDB" id="15717at2759"/>
<dbReference type="GO" id="GO:0005739">
    <property type="term" value="C:mitochondrion"/>
    <property type="evidence" value="ECO:0007669"/>
    <property type="project" value="TreeGrafter"/>
</dbReference>
<name>T1JW69_TETUR</name>
<evidence type="ECO:0000256" key="5">
    <source>
        <dbReference type="ARBA" id="ARBA00034078"/>
    </source>
</evidence>
<gene>
    <name evidence="7" type="primary">107371242</name>
</gene>
<keyword evidence="4" id="KW-0411">Iron-sulfur</keyword>
<evidence type="ECO:0000256" key="4">
    <source>
        <dbReference type="ARBA" id="ARBA00023014"/>
    </source>
</evidence>
<dbReference type="Gene3D" id="3.40.5.90">
    <property type="entry name" value="CDGSH iron-sulfur domain, mitoNEET-type"/>
    <property type="match status" value="2"/>
</dbReference>
<dbReference type="Proteomes" id="UP000015104">
    <property type="component" value="Unassembled WGS sequence"/>
</dbReference>
<reference evidence="7" key="2">
    <citation type="submission" date="2015-06" db="UniProtKB">
        <authorList>
            <consortium name="EnsemblMetazoa"/>
        </authorList>
    </citation>
    <scope>IDENTIFICATION</scope>
</reference>
<dbReference type="HOGENOM" id="CLU_145019_0_1_1"/>
<dbReference type="InterPro" id="IPR052950">
    <property type="entry name" value="CISD"/>
</dbReference>
<evidence type="ECO:0000259" key="6">
    <source>
        <dbReference type="SMART" id="SM00704"/>
    </source>
</evidence>
<organism evidence="7 8">
    <name type="scientific">Tetranychus urticae</name>
    <name type="common">Two-spotted spider mite</name>
    <dbReference type="NCBI Taxonomy" id="32264"/>
    <lineage>
        <taxon>Eukaryota</taxon>
        <taxon>Metazoa</taxon>
        <taxon>Ecdysozoa</taxon>
        <taxon>Arthropoda</taxon>
        <taxon>Chelicerata</taxon>
        <taxon>Arachnida</taxon>
        <taxon>Acari</taxon>
        <taxon>Acariformes</taxon>
        <taxon>Trombidiformes</taxon>
        <taxon>Prostigmata</taxon>
        <taxon>Eleutherengona</taxon>
        <taxon>Raphignathae</taxon>
        <taxon>Tetranychoidea</taxon>
        <taxon>Tetranychidae</taxon>
        <taxon>Tetranychus</taxon>
    </lineage>
</organism>
<dbReference type="EnsemblMetazoa" id="tetur02g07200.1">
    <property type="protein sequence ID" value="tetur02g07200.1"/>
    <property type="gene ID" value="tetur02g07200"/>
</dbReference>
<evidence type="ECO:0000256" key="1">
    <source>
        <dbReference type="ARBA" id="ARBA00022714"/>
    </source>
</evidence>
<dbReference type="SMART" id="SM00704">
    <property type="entry name" value="ZnF_CDGSH"/>
    <property type="match status" value="2"/>
</dbReference>
<dbReference type="Pfam" id="PF09360">
    <property type="entry name" value="zf-CDGSH"/>
    <property type="match status" value="2"/>
</dbReference>
<accession>T1JW69</accession>
<evidence type="ECO:0000313" key="8">
    <source>
        <dbReference type="Proteomes" id="UP000015104"/>
    </source>
</evidence>
<keyword evidence="3" id="KW-0408">Iron</keyword>
<dbReference type="EMBL" id="CAEY01000807">
    <property type="status" value="NOT_ANNOTATED_CDS"/>
    <property type="molecule type" value="Genomic_DNA"/>
</dbReference>
<feature type="domain" description="Iron-binding zinc finger CDGSH type" evidence="6">
    <location>
        <begin position="66"/>
        <end position="101"/>
    </location>
</feature>
<keyword evidence="2" id="KW-0479">Metal-binding</keyword>
<dbReference type="AlphaFoldDB" id="T1JW69"/>
<sequence length="149" mass="17653">MITCRVFNNIRPYGGIVSRVNFSSSFKDTTEPSDKDLKDQLDMKEAKEKYWEYHQKGFGKVYSIKPIKVKCNAGKIYLWCSCGYSKNQPFCDGTHRVQHHQIKMKPIPFECKETKDYWFCNCKQTKHRPFCDGTHRELKVEEVHPTIRH</sequence>
<feature type="domain" description="Iron-binding zinc finger CDGSH type" evidence="6">
    <location>
        <begin position="104"/>
        <end position="141"/>
    </location>
</feature>
<dbReference type="GO" id="GO:0046872">
    <property type="term" value="F:metal ion binding"/>
    <property type="evidence" value="ECO:0007669"/>
    <property type="project" value="UniProtKB-KW"/>
</dbReference>
<dbReference type="PANTHER" id="PTHR46491:SF3">
    <property type="entry name" value="CDGSH IRON-SULFUR DOMAIN-CONTAINING PROTEIN 3, MITOCHONDRIAL"/>
    <property type="match status" value="1"/>
</dbReference>
<evidence type="ECO:0000313" key="7">
    <source>
        <dbReference type="EnsemblMetazoa" id="tetur02g07200.1"/>
    </source>
</evidence>
<dbReference type="STRING" id="32264.T1JW69"/>
<comment type="cofactor">
    <cofactor evidence="5">
        <name>[2Fe-2S] cluster</name>
        <dbReference type="ChEBI" id="CHEBI:190135"/>
    </cofactor>
</comment>
<keyword evidence="8" id="KW-1185">Reference proteome</keyword>
<evidence type="ECO:0000256" key="3">
    <source>
        <dbReference type="ARBA" id="ARBA00023004"/>
    </source>
</evidence>
<dbReference type="OMA" id="TGDYWLC"/>
<keyword evidence="1" id="KW-0001">2Fe-2S</keyword>
<dbReference type="InterPro" id="IPR018967">
    <property type="entry name" value="FeS-contain_CDGSH-typ"/>
</dbReference>
<protein>
    <recommendedName>
        <fullName evidence="6">Iron-binding zinc finger CDGSH type domain-containing protein</fullName>
    </recommendedName>
</protein>
<proteinExistence type="predicted"/>
<evidence type="ECO:0000256" key="2">
    <source>
        <dbReference type="ARBA" id="ARBA00022723"/>
    </source>
</evidence>
<dbReference type="PANTHER" id="PTHR46491">
    <property type="entry name" value="CDGSH IRON SULFUR DOMAIN PROTEIN HOMOLOG"/>
    <property type="match status" value="1"/>
</dbReference>
<dbReference type="KEGG" id="tut:107371242"/>
<dbReference type="InterPro" id="IPR042216">
    <property type="entry name" value="MitoNEET_CISD"/>
</dbReference>
<dbReference type="eggNOG" id="KOG4605">
    <property type="taxonomic scope" value="Eukaryota"/>
</dbReference>
<reference evidence="8" key="1">
    <citation type="submission" date="2011-08" db="EMBL/GenBank/DDBJ databases">
        <authorList>
            <person name="Rombauts S."/>
        </authorList>
    </citation>
    <scope>NUCLEOTIDE SEQUENCE</scope>
    <source>
        <strain evidence="8">London</strain>
    </source>
</reference>
<dbReference type="GO" id="GO:0051537">
    <property type="term" value="F:2 iron, 2 sulfur cluster binding"/>
    <property type="evidence" value="ECO:0007669"/>
    <property type="project" value="UniProtKB-KW"/>
</dbReference>